<dbReference type="RefSeq" id="WP_105354878.1">
    <property type="nucleotide sequence ID" value="NZ_PUIB01000015.1"/>
</dbReference>
<comment type="subcellular location">
    <subcellularLocation>
        <location evidence="1">Membrane</location>
    </subcellularLocation>
</comment>
<evidence type="ECO:0000256" key="5">
    <source>
        <dbReference type="ARBA" id="ARBA00023237"/>
    </source>
</evidence>
<dbReference type="Proteomes" id="UP000239388">
    <property type="component" value="Unassembled WGS sequence"/>
</dbReference>
<dbReference type="OrthoDB" id="231360at2"/>
<feature type="chain" id="PRO_5015609949" description="Bacterial surface antigen (D15) domain-containing protein" evidence="6">
    <location>
        <begin position="32"/>
        <end position="550"/>
    </location>
</feature>
<feature type="domain" description="Bacterial surface antigen (D15)" evidence="7">
    <location>
        <begin position="251"/>
        <end position="548"/>
    </location>
</feature>
<evidence type="ECO:0000256" key="2">
    <source>
        <dbReference type="ARBA" id="ARBA00022692"/>
    </source>
</evidence>
<evidence type="ECO:0000256" key="4">
    <source>
        <dbReference type="ARBA" id="ARBA00023136"/>
    </source>
</evidence>
<comment type="caution">
    <text evidence="8">The sequence shown here is derived from an EMBL/GenBank/DDBJ whole genome shotgun (WGS) entry which is preliminary data.</text>
</comment>
<evidence type="ECO:0000256" key="1">
    <source>
        <dbReference type="ARBA" id="ARBA00004370"/>
    </source>
</evidence>
<name>A0A2S8FTE5_9BACT</name>
<proteinExistence type="predicted"/>
<keyword evidence="2" id="KW-0812">Transmembrane</keyword>
<organism evidence="8 9">
    <name type="scientific">Blastopirellula marina</name>
    <dbReference type="NCBI Taxonomy" id="124"/>
    <lineage>
        <taxon>Bacteria</taxon>
        <taxon>Pseudomonadati</taxon>
        <taxon>Planctomycetota</taxon>
        <taxon>Planctomycetia</taxon>
        <taxon>Pirellulales</taxon>
        <taxon>Pirellulaceae</taxon>
        <taxon>Blastopirellula</taxon>
    </lineage>
</organism>
<evidence type="ECO:0000256" key="3">
    <source>
        <dbReference type="ARBA" id="ARBA00022729"/>
    </source>
</evidence>
<reference evidence="8 9" key="1">
    <citation type="submission" date="2018-02" db="EMBL/GenBank/DDBJ databases">
        <title>Comparative genomes isolates from brazilian mangrove.</title>
        <authorList>
            <person name="Araujo J.E."/>
            <person name="Taketani R.G."/>
            <person name="Silva M.C.P."/>
            <person name="Loureco M.V."/>
            <person name="Andreote F.D."/>
        </authorList>
    </citation>
    <scope>NUCLEOTIDE SEQUENCE [LARGE SCALE GENOMIC DNA]</scope>
    <source>
        <strain evidence="8 9">NAP PRIS-MGV</strain>
    </source>
</reference>
<dbReference type="AlphaFoldDB" id="A0A2S8FTE5"/>
<dbReference type="Gene3D" id="2.40.160.50">
    <property type="entry name" value="membrane protein fhac: a member of the omp85/tpsb transporter family"/>
    <property type="match status" value="1"/>
</dbReference>
<keyword evidence="3 6" id="KW-0732">Signal</keyword>
<evidence type="ECO:0000259" key="7">
    <source>
        <dbReference type="Pfam" id="PF01103"/>
    </source>
</evidence>
<evidence type="ECO:0000313" key="8">
    <source>
        <dbReference type="EMBL" id="PQO35453.1"/>
    </source>
</evidence>
<evidence type="ECO:0000256" key="6">
    <source>
        <dbReference type="SAM" id="SignalP"/>
    </source>
</evidence>
<keyword evidence="5" id="KW-0998">Cell outer membrane</keyword>
<accession>A0A2S8FTE5</accession>
<sequence length="550" mass="59196">MRDSWKLTRSLTLLIGALATVGCTAPGTQVAAIPSTFSTGSPDRSVVAAGKPPIVRAQDATLTADDAAMRQTSPGNTNQYRTGMPASGAPVTQPIQQVQYDAPPLPQAPVAGQPTATYPQAGVVSGAPYNPNAYDQAVNNGYVQQQQLPPPASVAPLGRPMGGAPIFNPPLGPDQIYGPNPVYDPGRQPFLPGRTADILVNAQEAQTGRFQFGVGVNSDAGVTGSIVVDERNFDYAAVPTSWDDVWSGRAFRGAGQGFRLEALPGTQVQRYMATFTEPYLFRTNISLNLSGYYFDRIYRDWNENRVGGRVGLGYRLTPDLSVGASLRMENVDISDPRSNASADLNAAVGSHDLFSGQLSITHDTRDQPFAPTEGHLIEFSFEQAFGSYSFPRAEVDMRRYFLLRERADGSGRHTLGLSGRAGFSGSDTPIFENYFAGGYSTLRGFDFRGIGPVQGDIYTGGPFRVLGSVEYLFPITADDMLKGVIFTDVGTVQESTKIVWDEFDIAPGFGLRVSVPALGQAPIALDFAFPINKADSDRTQVFSFFIGYAR</sequence>
<evidence type="ECO:0000313" key="9">
    <source>
        <dbReference type="Proteomes" id="UP000239388"/>
    </source>
</evidence>
<keyword evidence="4" id="KW-0472">Membrane</keyword>
<dbReference type="Pfam" id="PF01103">
    <property type="entry name" value="Omp85"/>
    <property type="match status" value="1"/>
</dbReference>
<dbReference type="PANTHER" id="PTHR12815:SF47">
    <property type="entry name" value="TRANSLOCATION AND ASSEMBLY MODULE SUBUNIT TAMA"/>
    <property type="match status" value="1"/>
</dbReference>
<dbReference type="GO" id="GO:0019867">
    <property type="term" value="C:outer membrane"/>
    <property type="evidence" value="ECO:0007669"/>
    <property type="project" value="InterPro"/>
</dbReference>
<gene>
    <name evidence="8" type="ORF">C5Y98_13915</name>
</gene>
<feature type="signal peptide" evidence="6">
    <location>
        <begin position="1"/>
        <end position="31"/>
    </location>
</feature>
<dbReference type="EMBL" id="PUIB01000015">
    <property type="protein sequence ID" value="PQO35453.1"/>
    <property type="molecule type" value="Genomic_DNA"/>
</dbReference>
<dbReference type="PANTHER" id="PTHR12815">
    <property type="entry name" value="SORTING AND ASSEMBLY MACHINERY SAMM50 PROTEIN FAMILY MEMBER"/>
    <property type="match status" value="1"/>
</dbReference>
<dbReference type="PROSITE" id="PS51257">
    <property type="entry name" value="PROKAR_LIPOPROTEIN"/>
    <property type="match status" value="1"/>
</dbReference>
<dbReference type="InterPro" id="IPR039910">
    <property type="entry name" value="D15-like"/>
</dbReference>
<dbReference type="InterPro" id="IPR000184">
    <property type="entry name" value="Bac_surfAg_D15"/>
</dbReference>
<protein>
    <recommendedName>
        <fullName evidence="7">Bacterial surface antigen (D15) domain-containing protein</fullName>
    </recommendedName>
</protein>